<accession>A0A9Q1HA63</accession>
<dbReference type="SUPFAM" id="SSF50494">
    <property type="entry name" value="Trypsin-like serine proteases"/>
    <property type="match status" value="1"/>
</dbReference>
<keyword evidence="5" id="KW-0645">Protease</keyword>
<keyword evidence="5" id="KW-0378">Hydrolase</keyword>
<keyword evidence="3" id="KW-0732">Signal</keyword>
<evidence type="ECO:0000313" key="6">
    <source>
        <dbReference type="Proteomes" id="UP001152320"/>
    </source>
</evidence>
<evidence type="ECO:0000256" key="2">
    <source>
        <dbReference type="SAM" id="Phobius"/>
    </source>
</evidence>
<feature type="transmembrane region" description="Helical" evidence="2">
    <location>
        <begin position="288"/>
        <end position="308"/>
    </location>
</feature>
<organism evidence="5 6">
    <name type="scientific">Holothuria leucospilota</name>
    <name type="common">Black long sea cucumber</name>
    <name type="synonym">Mertensiothuria leucospilota</name>
    <dbReference type="NCBI Taxonomy" id="206669"/>
    <lineage>
        <taxon>Eukaryota</taxon>
        <taxon>Metazoa</taxon>
        <taxon>Echinodermata</taxon>
        <taxon>Eleutherozoa</taxon>
        <taxon>Echinozoa</taxon>
        <taxon>Holothuroidea</taxon>
        <taxon>Aspidochirotacea</taxon>
        <taxon>Aspidochirotida</taxon>
        <taxon>Holothuriidae</taxon>
        <taxon>Holothuria</taxon>
    </lineage>
</organism>
<comment type="caution">
    <text evidence="5">The sequence shown here is derived from an EMBL/GenBank/DDBJ whole genome shotgun (WGS) entry which is preliminary data.</text>
</comment>
<keyword evidence="2" id="KW-0812">Transmembrane</keyword>
<feature type="domain" description="Peptidase S1" evidence="4">
    <location>
        <begin position="52"/>
        <end position="287"/>
    </location>
</feature>
<evidence type="ECO:0000256" key="3">
    <source>
        <dbReference type="SAM" id="SignalP"/>
    </source>
</evidence>
<evidence type="ECO:0000313" key="5">
    <source>
        <dbReference type="EMBL" id="KAJ8038128.1"/>
    </source>
</evidence>
<dbReference type="PRINTS" id="PR00722">
    <property type="entry name" value="CHYMOTRYPSIN"/>
</dbReference>
<dbReference type="Gene3D" id="2.40.10.10">
    <property type="entry name" value="Trypsin-like serine proteases"/>
    <property type="match status" value="1"/>
</dbReference>
<dbReference type="Proteomes" id="UP001152320">
    <property type="component" value="Chromosome 8"/>
</dbReference>
<feature type="signal peptide" evidence="3">
    <location>
        <begin position="1"/>
        <end position="18"/>
    </location>
</feature>
<dbReference type="InterPro" id="IPR043504">
    <property type="entry name" value="Peptidase_S1_PA_chymotrypsin"/>
</dbReference>
<proteinExistence type="predicted"/>
<dbReference type="CDD" id="cd00190">
    <property type="entry name" value="Tryp_SPc"/>
    <property type="match status" value="1"/>
</dbReference>
<dbReference type="PANTHER" id="PTHR24252:SF7">
    <property type="entry name" value="HYALIN"/>
    <property type="match status" value="1"/>
</dbReference>
<keyword evidence="6" id="KW-1185">Reference proteome</keyword>
<dbReference type="InterPro" id="IPR001254">
    <property type="entry name" value="Trypsin_dom"/>
</dbReference>
<dbReference type="SMART" id="SM00020">
    <property type="entry name" value="Tryp_SPc"/>
    <property type="match status" value="1"/>
</dbReference>
<sequence length="309" mass="34703">MFRCFLVVLSISGLNVIADHGHLRRIDFQSYEDSPTSGGCGIRSSRNILRRAYQGSYFYNIEGWPWVGSLRDHLNQHLCSAVLISQNIALTTASCFDYENDVEKGSLPVIAVFGSTDKRLIYAAYQHASPFDLTIHSGYRMHQDFKDDIAILHLHQPVKEFTSYVKPVCVNTITNELDMYTRCTLAGWGWMEDVRMPHDLQTVDISLSHPAVCESVYGVFNNASFLCVGATTKICSNDKGSPLICQENTGRWVLVGLSSYETTDCDFRPVGYTRISTYLDFIPSNGSAMIPISLTLTLMELVLMVFFVQ</sequence>
<dbReference type="Pfam" id="PF00089">
    <property type="entry name" value="Trypsin"/>
    <property type="match status" value="1"/>
</dbReference>
<name>A0A9Q1HA63_HOLLE</name>
<evidence type="ECO:0000256" key="1">
    <source>
        <dbReference type="ARBA" id="ARBA00023157"/>
    </source>
</evidence>
<gene>
    <name evidence="5" type="ORF">HOLleu_19115</name>
</gene>
<keyword evidence="2" id="KW-0472">Membrane</keyword>
<dbReference type="InterPro" id="IPR009003">
    <property type="entry name" value="Peptidase_S1_PA"/>
</dbReference>
<dbReference type="OrthoDB" id="6131010at2759"/>
<dbReference type="PROSITE" id="PS50240">
    <property type="entry name" value="TRYPSIN_DOM"/>
    <property type="match status" value="1"/>
</dbReference>
<dbReference type="GO" id="GO:0006508">
    <property type="term" value="P:proteolysis"/>
    <property type="evidence" value="ECO:0007669"/>
    <property type="project" value="UniProtKB-KW"/>
</dbReference>
<protein>
    <submittedName>
        <fullName evidence="5">Chymotrypsin-like protease CTRL-1</fullName>
    </submittedName>
</protein>
<dbReference type="EMBL" id="JAIZAY010000008">
    <property type="protein sequence ID" value="KAJ8038128.1"/>
    <property type="molecule type" value="Genomic_DNA"/>
</dbReference>
<keyword evidence="1" id="KW-1015">Disulfide bond</keyword>
<evidence type="ECO:0000259" key="4">
    <source>
        <dbReference type="PROSITE" id="PS50240"/>
    </source>
</evidence>
<dbReference type="GO" id="GO:0004252">
    <property type="term" value="F:serine-type endopeptidase activity"/>
    <property type="evidence" value="ECO:0007669"/>
    <property type="project" value="InterPro"/>
</dbReference>
<dbReference type="InterPro" id="IPR001314">
    <property type="entry name" value="Peptidase_S1A"/>
</dbReference>
<keyword evidence="2" id="KW-1133">Transmembrane helix</keyword>
<feature type="chain" id="PRO_5040180386" evidence="3">
    <location>
        <begin position="19"/>
        <end position="309"/>
    </location>
</feature>
<dbReference type="AlphaFoldDB" id="A0A9Q1HA63"/>
<reference evidence="5" key="1">
    <citation type="submission" date="2021-10" db="EMBL/GenBank/DDBJ databases">
        <title>Tropical sea cucumber genome reveals ecological adaptation and Cuvierian tubules defense mechanism.</title>
        <authorList>
            <person name="Chen T."/>
        </authorList>
    </citation>
    <scope>NUCLEOTIDE SEQUENCE</scope>
    <source>
        <strain evidence="5">Nanhai2018</strain>
        <tissue evidence="5">Muscle</tissue>
    </source>
</reference>
<dbReference type="PANTHER" id="PTHR24252">
    <property type="entry name" value="ACROSIN-RELATED"/>
    <property type="match status" value="1"/>
</dbReference>